<feature type="domain" description="TF-B3" evidence="10">
    <location>
        <begin position="425"/>
        <end position="521"/>
    </location>
</feature>
<evidence type="ECO:0000256" key="8">
    <source>
        <dbReference type="SAM" id="Phobius"/>
    </source>
</evidence>
<feature type="compositionally biased region" description="Basic residues" evidence="7">
    <location>
        <begin position="335"/>
        <end position="348"/>
    </location>
</feature>
<dbReference type="Proteomes" id="UP001231189">
    <property type="component" value="Unassembled WGS sequence"/>
</dbReference>
<dbReference type="GO" id="GO:0003677">
    <property type="term" value="F:DNA binding"/>
    <property type="evidence" value="ECO:0007669"/>
    <property type="project" value="UniProtKB-KW"/>
</dbReference>
<accession>A0AAD8WFC8</accession>
<feature type="domain" description="CCHC-type" evidence="9">
    <location>
        <begin position="367"/>
        <end position="382"/>
    </location>
</feature>
<dbReference type="EMBL" id="JAUUTY010000004">
    <property type="protein sequence ID" value="KAK1652082.1"/>
    <property type="molecule type" value="Genomic_DNA"/>
</dbReference>
<keyword evidence="3" id="KW-0238">DNA-binding</keyword>
<evidence type="ECO:0000256" key="5">
    <source>
        <dbReference type="ARBA" id="ARBA00023242"/>
    </source>
</evidence>
<evidence type="ECO:0000256" key="1">
    <source>
        <dbReference type="ARBA" id="ARBA00004123"/>
    </source>
</evidence>
<evidence type="ECO:0000256" key="7">
    <source>
        <dbReference type="SAM" id="MobiDB-lite"/>
    </source>
</evidence>
<evidence type="ECO:0008006" key="13">
    <source>
        <dbReference type="Google" id="ProtNLM"/>
    </source>
</evidence>
<dbReference type="Pfam" id="PF14223">
    <property type="entry name" value="Retrotran_gag_2"/>
    <property type="match status" value="1"/>
</dbReference>
<dbReference type="Pfam" id="PF02362">
    <property type="entry name" value="B3"/>
    <property type="match status" value="2"/>
</dbReference>
<keyword evidence="8" id="KW-0812">Transmembrane</keyword>
<dbReference type="PANTHER" id="PTHR31674:SF24">
    <property type="entry name" value="TF-B3 DOMAIN-CONTAINING PROTEIN"/>
    <property type="match status" value="1"/>
</dbReference>
<keyword evidence="12" id="KW-1185">Reference proteome</keyword>
<keyword evidence="6" id="KW-0862">Zinc</keyword>
<dbReference type="InterPro" id="IPR001878">
    <property type="entry name" value="Znf_CCHC"/>
</dbReference>
<dbReference type="InterPro" id="IPR003340">
    <property type="entry name" value="B3_DNA-bd"/>
</dbReference>
<organism evidence="11 12">
    <name type="scientific">Lolium multiflorum</name>
    <name type="common">Italian ryegrass</name>
    <name type="synonym">Lolium perenne subsp. multiflorum</name>
    <dbReference type="NCBI Taxonomy" id="4521"/>
    <lineage>
        <taxon>Eukaryota</taxon>
        <taxon>Viridiplantae</taxon>
        <taxon>Streptophyta</taxon>
        <taxon>Embryophyta</taxon>
        <taxon>Tracheophyta</taxon>
        <taxon>Spermatophyta</taxon>
        <taxon>Magnoliopsida</taxon>
        <taxon>Liliopsida</taxon>
        <taxon>Poales</taxon>
        <taxon>Poaceae</taxon>
        <taxon>BOP clade</taxon>
        <taxon>Pooideae</taxon>
        <taxon>Poodae</taxon>
        <taxon>Poeae</taxon>
        <taxon>Poeae Chloroplast Group 2 (Poeae type)</taxon>
        <taxon>Loliodinae</taxon>
        <taxon>Loliinae</taxon>
        <taxon>Lolium</taxon>
    </lineage>
</organism>
<dbReference type="SUPFAM" id="SSF57756">
    <property type="entry name" value="Retrovirus zinc finger-like domains"/>
    <property type="match status" value="1"/>
</dbReference>
<dbReference type="GO" id="GO:0008270">
    <property type="term" value="F:zinc ion binding"/>
    <property type="evidence" value="ECO:0007669"/>
    <property type="project" value="UniProtKB-KW"/>
</dbReference>
<feature type="domain" description="TF-B3" evidence="10">
    <location>
        <begin position="602"/>
        <end position="706"/>
    </location>
</feature>
<dbReference type="Gene3D" id="2.40.330.10">
    <property type="entry name" value="DNA-binding pseudobarrel domain"/>
    <property type="match status" value="2"/>
</dbReference>
<keyword evidence="8" id="KW-1133">Transmembrane helix</keyword>
<evidence type="ECO:0000256" key="3">
    <source>
        <dbReference type="ARBA" id="ARBA00023125"/>
    </source>
</evidence>
<keyword evidence="8" id="KW-0472">Membrane</keyword>
<feature type="compositionally biased region" description="Low complexity" evidence="7">
    <location>
        <begin position="540"/>
        <end position="554"/>
    </location>
</feature>
<gene>
    <name evidence="11" type="ORF">QYE76_069887</name>
</gene>
<dbReference type="PROSITE" id="PS50158">
    <property type="entry name" value="ZF_CCHC"/>
    <property type="match status" value="1"/>
</dbReference>
<dbReference type="SUPFAM" id="SSF101936">
    <property type="entry name" value="DNA-binding pseudobarrel domain"/>
    <property type="match status" value="2"/>
</dbReference>
<feature type="region of interest" description="Disordered" evidence="7">
    <location>
        <begin position="335"/>
        <end position="358"/>
    </location>
</feature>
<keyword evidence="2" id="KW-0805">Transcription regulation</keyword>
<dbReference type="InterPro" id="IPR015300">
    <property type="entry name" value="DNA-bd_pseudobarrel_sf"/>
</dbReference>
<dbReference type="GO" id="GO:0005634">
    <property type="term" value="C:nucleus"/>
    <property type="evidence" value="ECO:0007669"/>
    <property type="project" value="UniProtKB-SubCell"/>
</dbReference>
<dbReference type="CDD" id="cd10017">
    <property type="entry name" value="B3_DNA"/>
    <property type="match status" value="2"/>
</dbReference>
<dbReference type="SMART" id="SM00343">
    <property type="entry name" value="ZnF_C2HC"/>
    <property type="match status" value="1"/>
</dbReference>
<dbReference type="PANTHER" id="PTHR31674">
    <property type="entry name" value="B3 DOMAIN-CONTAINING PROTEIN REM-LIKE 3-RELATED"/>
    <property type="match status" value="1"/>
</dbReference>
<dbReference type="Gene3D" id="4.10.60.10">
    <property type="entry name" value="Zinc finger, CCHC-type"/>
    <property type="match status" value="1"/>
</dbReference>
<evidence type="ECO:0000256" key="2">
    <source>
        <dbReference type="ARBA" id="ARBA00023015"/>
    </source>
</evidence>
<dbReference type="SMART" id="SM01019">
    <property type="entry name" value="B3"/>
    <property type="match status" value="2"/>
</dbReference>
<evidence type="ECO:0000259" key="10">
    <source>
        <dbReference type="PROSITE" id="PS50863"/>
    </source>
</evidence>
<protein>
    <recommendedName>
        <fullName evidence="13">B3 domain-containing protein</fullName>
    </recommendedName>
</protein>
<evidence type="ECO:0000259" key="9">
    <source>
        <dbReference type="PROSITE" id="PS50158"/>
    </source>
</evidence>
<dbReference type="InterPro" id="IPR039218">
    <property type="entry name" value="REM_fam"/>
</dbReference>
<dbReference type="InterPro" id="IPR036875">
    <property type="entry name" value="Znf_CCHC_sf"/>
</dbReference>
<evidence type="ECO:0000313" key="11">
    <source>
        <dbReference type="EMBL" id="KAK1652082.1"/>
    </source>
</evidence>
<keyword evidence="6" id="KW-0479">Metal-binding</keyword>
<evidence type="ECO:0000313" key="12">
    <source>
        <dbReference type="Proteomes" id="UP001231189"/>
    </source>
</evidence>
<comment type="caution">
    <text evidence="11">The sequence shown here is derived from an EMBL/GenBank/DDBJ whole genome shotgun (WGS) entry which is preliminary data.</text>
</comment>
<dbReference type="PROSITE" id="PS50863">
    <property type="entry name" value="B3"/>
    <property type="match status" value="2"/>
</dbReference>
<proteinExistence type="predicted"/>
<feature type="region of interest" description="Disordered" evidence="7">
    <location>
        <begin position="532"/>
        <end position="578"/>
    </location>
</feature>
<evidence type="ECO:0000256" key="6">
    <source>
        <dbReference type="PROSITE-ProRule" id="PRU00047"/>
    </source>
</evidence>
<feature type="transmembrane region" description="Helical" evidence="8">
    <location>
        <begin position="43"/>
        <end position="63"/>
    </location>
</feature>
<dbReference type="AlphaFoldDB" id="A0AAD8WFC8"/>
<dbReference type="Pfam" id="PF00098">
    <property type="entry name" value="zf-CCHC"/>
    <property type="match status" value="1"/>
</dbReference>
<name>A0AAD8WFC8_LOLMU</name>
<sequence length="711" mass="79984">MAARPGPGRAALWWGPPGSSRLLLLASSVILKNRIFAYGSAKLIIVFIFAIIILLEVIAKILIARVLHLAENYCDDPLVLTDAEERLAFPLPVGWGYLVLLPRDMQHFDLMVLPAEDFHMASPINFNQFLEKEKLKSNGSNFTDWFRHVRIFLNGGNLQYVLDAPLGDPPAETETDEVKNVYATRKTRYSQVQCAILCSLEADLQKRFEHHDPHELVNELKTIFETHAAVECYEASKHFFSCMMEEGSSVSEHMLAMTGHAKKLSDLGIVIPNRLGINRVLQSLPPSYKNFVMNYNMQNMNKELPELFSMLKSAEIEIKKEHQVLMVNKTTSFKKQGKSKGKFKKGGKKAATPPVKPKTGPKPDAECYYCKEKGHWKRNCSKYLADLKSGLVKKKKEAMKEEEEIEQEGFAKMDGETAAFPDLLDFEFFVIILQNPWGKLRLPDKFAKLLDGQEPREVTLREASGGCSLWDVEVLFDGEGHMYLDRGWERFARAHDLGLGNFLVFTYDGDAVLNVKVFDGSMCRRHYHHDDEEKTGIGTSSESGSNNSMDSFSNDIGDSARKSSSTGTGTGTAEMNISDSARNSSGAAEMNIDDALTSQFTVTLKPSHLGARQKQYLNVPPAFQHAHGYNSRREVVLRMRGEKWTVTLKHSIRKGGHRTRASLRYGWHQFCVDNRLGVGDVCFFRALRGDGGGDDHALKVEVRERDGTFLD</sequence>
<keyword evidence="5" id="KW-0539">Nucleus</keyword>
<keyword evidence="4" id="KW-0804">Transcription</keyword>
<reference evidence="11" key="1">
    <citation type="submission" date="2023-07" db="EMBL/GenBank/DDBJ databases">
        <title>A chromosome-level genome assembly of Lolium multiflorum.</title>
        <authorList>
            <person name="Chen Y."/>
            <person name="Copetti D."/>
            <person name="Kolliker R."/>
            <person name="Studer B."/>
        </authorList>
    </citation>
    <scope>NUCLEOTIDE SEQUENCE</scope>
    <source>
        <strain evidence="11">02402/16</strain>
        <tissue evidence="11">Leaf</tissue>
    </source>
</reference>
<evidence type="ECO:0000256" key="4">
    <source>
        <dbReference type="ARBA" id="ARBA00023163"/>
    </source>
</evidence>
<comment type="subcellular location">
    <subcellularLocation>
        <location evidence="1">Nucleus</location>
    </subcellularLocation>
</comment>
<keyword evidence="6" id="KW-0863">Zinc-finger</keyword>